<feature type="transmembrane region" description="Helical" evidence="9">
    <location>
        <begin position="157"/>
        <end position="174"/>
    </location>
</feature>
<evidence type="ECO:0000256" key="4">
    <source>
        <dbReference type="ARBA" id="ARBA00022692"/>
    </source>
</evidence>
<feature type="transmembrane region" description="Helical" evidence="9">
    <location>
        <begin position="52"/>
        <end position="72"/>
    </location>
</feature>
<dbReference type="STRING" id="1552.A7L45_17160"/>
<dbReference type="InterPro" id="IPR036640">
    <property type="entry name" value="ABC1_TM_sf"/>
</dbReference>
<dbReference type="Pfam" id="PF00664">
    <property type="entry name" value="ABC_membrane"/>
    <property type="match status" value="1"/>
</dbReference>
<keyword evidence="5" id="KW-0547">Nucleotide-binding</keyword>
<accession>A0A1J0GJT7</accession>
<evidence type="ECO:0000259" key="10">
    <source>
        <dbReference type="PROSITE" id="PS50893"/>
    </source>
</evidence>
<dbReference type="PROSITE" id="PS50929">
    <property type="entry name" value="ABC_TM1F"/>
    <property type="match status" value="1"/>
</dbReference>
<organism evidence="12 13">
    <name type="scientific">Clostridium estertheticum subsp. estertheticum</name>
    <dbReference type="NCBI Taxonomy" id="1552"/>
    <lineage>
        <taxon>Bacteria</taxon>
        <taxon>Bacillati</taxon>
        <taxon>Bacillota</taxon>
        <taxon>Clostridia</taxon>
        <taxon>Eubacteriales</taxon>
        <taxon>Clostridiaceae</taxon>
        <taxon>Clostridium</taxon>
    </lineage>
</organism>
<dbReference type="PROSITE" id="PS50893">
    <property type="entry name" value="ABC_TRANSPORTER_2"/>
    <property type="match status" value="1"/>
</dbReference>
<evidence type="ECO:0000313" key="13">
    <source>
        <dbReference type="Proteomes" id="UP000182569"/>
    </source>
</evidence>
<feature type="domain" description="ABC transmembrane type-1" evidence="11">
    <location>
        <begin position="17"/>
        <end position="298"/>
    </location>
</feature>
<dbReference type="PANTHER" id="PTHR43394:SF1">
    <property type="entry name" value="ATP-BINDING CASSETTE SUB-FAMILY B MEMBER 10, MITOCHONDRIAL"/>
    <property type="match status" value="1"/>
</dbReference>
<dbReference type="GO" id="GO:0005886">
    <property type="term" value="C:plasma membrane"/>
    <property type="evidence" value="ECO:0007669"/>
    <property type="project" value="UniProtKB-SubCell"/>
</dbReference>
<evidence type="ECO:0000256" key="2">
    <source>
        <dbReference type="ARBA" id="ARBA00022448"/>
    </source>
</evidence>
<dbReference type="Gene3D" id="1.20.1560.10">
    <property type="entry name" value="ABC transporter type 1, transmembrane domain"/>
    <property type="match status" value="1"/>
</dbReference>
<dbReference type="GO" id="GO:0016887">
    <property type="term" value="F:ATP hydrolysis activity"/>
    <property type="evidence" value="ECO:0007669"/>
    <property type="project" value="InterPro"/>
</dbReference>
<dbReference type="AlphaFoldDB" id="A0A1J0GJT7"/>
<evidence type="ECO:0000259" key="11">
    <source>
        <dbReference type="PROSITE" id="PS50929"/>
    </source>
</evidence>
<evidence type="ECO:0000313" key="12">
    <source>
        <dbReference type="EMBL" id="APC41674.1"/>
    </source>
</evidence>
<dbReference type="Gene3D" id="3.40.50.300">
    <property type="entry name" value="P-loop containing nucleotide triphosphate hydrolases"/>
    <property type="match status" value="1"/>
</dbReference>
<dbReference type="Proteomes" id="UP000182569">
    <property type="component" value="Chromosome"/>
</dbReference>
<reference evidence="13" key="1">
    <citation type="journal article" date="2016" name="Front. Microbiol.">
        <title>Complete Genome Sequence of Clostridium estertheticum DSM 8809, a Microbe Identified in Spoiled Vacuum Packed Beef.</title>
        <authorList>
            <person name="Yu Z."/>
            <person name="Gunn L."/>
            <person name="Brennan E."/>
            <person name="Reid R."/>
            <person name="Wall P.G."/>
            <person name="Gaora O.P."/>
            <person name="Hurley D."/>
            <person name="Bolton D."/>
            <person name="Fanning S."/>
        </authorList>
    </citation>
    <scope>NUCLEOTIDE SEQUENCE [LARGE SCALE GENOMIC DNA]</scope>
    <source>
        <strain evidence="13">DSM 8809</strain>
    </source>
</reference>
<evidence type="ECO:0000256" key="7">
    <source>
        <dbReference type="ARBA" id="ARBA00022989"/>
    </source>
</evidence>
<evidence type="ECO:0000256" key="6">
    <source>
        <dbReference type="ARBA" id="ARBA00022840"/>
    </source>
</evidence>
<dbReference type="RefSeq" id="WP_071613966.1">
    <property type="nucleotide sequence ID" value="NZ_CP015756.1"/>
</dbReference>
<feature type="domain" description="ABC transporter" evidence="10">
    <location>
        <begin position="332"/>
        <end position="567"/>
    </location>
</feature>
<dbReference type="SUPFAM" id="SSF90123">
    <property type="entry name" value="ABC transporter transmembrane region"/>
    <property type="match status" value="1"/>
</dbReference>
<protein>
    <submittedName>
        <fullName evidence="12">ABC transporter</fullName>
    </submittedName>
</protein>
<proteinExistence type="predicted"/>
<dbReference type="InterPro" id="IPR017871">
    <property type="entry name" value="ABC_transporter-like_CS"/>
</dbReference>
<evidence type="ECO:0000256" key="3">
    <source>
        <dbReference type="ARBA" id="ARBA00022475"/>
    </source>
</evidence>
<dbReference type="Pfam" id="PF00005">
    <property type="entry name" value="ABC_tran"/>
    <property type="match status" value="1"/>
</dbReference>
<feature type="transmembrane region" description="Helical" evidence="9">
    <location>
        <begin position="12"/>
        <end position="32"/>
    </location>
</feature>
<dbReference type="PANTHER" id="PTHR43394">
    <property type="entry name" value="ATP-DEPENDENT PERMEASE MDL1, MITOCHONDRIAL"/>
    <property type="match status" value="1"/>
</dbReference>
<dbReference type="SMART" id="SM00382">
    <property type="entry name" value="AAA"/>
    <property type="match status" value="1"/>
</dbReference>
<dbReference type="OrthoDB" id="9762778at2"/>
<feature type="transmembrane region" description="Helical" evidence="9">
    <location>
        <begin position="278"/>
        <end position="297"/>
    </location>
</feature>
<keyword evidence="6" id="KW-0067">ATP-binding</keyword>
<gene>
    <name evidence="12" type="ORF">A7L45_17160</name>
</gene>
<comment type="subcellular location">
    <subcellularLocation>
        <location evidence="1">Cell membrane</location>
        <topology evidence="1">Multi-pass membrane protein</topology>
    </subcellularLocation>
</comment>
<dbReference type="InterPro" id="IPR039421">
    <property type="entry name" value="Type_1_exporter"/>
</dbReference>
<keyword evidence="7 9" id="KW-1133">Transmembrane helix</keyword>
<evidence type="ECO:0000256" key="5">
    <source>
        <dbReference type="ARBA" id="ARBA00022741"/>
    </source>
</evidence>
<evidence type="ECO:0000256" key="9">
    <source>
        <dbReference type="SAM" id="Phobius"/>
    </source>
</evidence>
<dbReference type="PROSITE" id="PS00211">
    <property type="entry name" value="ABC_TRANSPORTER_1"/>
    <property type="match status" value="1"/>
</dbReference>
<keyword evidence="2" id="KW-0813">Transport</keyword>
<dbReference type="GO" id="GO:0005524">
    <property type="term" value="F:ATP binding"/>
    <property type="evidence" value="ECO:0007669"/>
    <property type="project" value="UniProtKB-KW"/>
</dbReference>
<dbReference type="SUPFAM" id="SSF52540">
    <property type="entry name" value="P-loop containing nucleoside triphosphate hydrolases"/>
    <property type="match status" value="1"/>
</dbReference>
<feature type="transmembrane region" description="Helical" evidence="9">
    <location>
        <begin position="238"/>
        <end position="258"/>
    </location>
</feature>
<keyword evidence="13" id="KW-1185">Reference proteome</keyword>
<dbReference type="CDD" id="cd18548">
    <property type="entry name" value="ABC_6TM_Tm287_like"/>
    <property type="match status" value="1"/>
</dbReference>
<dbReference type="FunFam" id="3.40.50.300:FF:000221">
    <property type="entry name" value="Multidrug ABC transporter ATP-binding protein"/>
    <property type="match status" value="1"/>
</dbReference>
<name>A0A1J0GJT7_9CLOT</name>
<dbReference type="InterPro" id="IPR003439">
    <property type="entry name" value="ABC_transporter-like_ATP-bd"/>
</dbReference>
<keyword evidence="8 9" id="KW-0472">Membrane</keyword>
<dbReference type="EMBL" id="CP015756">
    <property type="protein sequence ID" value="APC41674.1"/>
    <property type="molecule type" value="Genomic_DNA"/>
</dbReference>
<feature type="transmembrane region" description="Helical" evidence="9">
    <location>
        <begin position="133"/>
        <end position="151"/>
    </location>
</feature>
<dbReference type="InterPro" id="IPR027417">
    <property type="entry name" value="P-loop_NTPase"/>
</dbReference>
<dbReference type="GO" id="GO:0015421">
    <property type="term" value="F:ABC-type oligopeptide transporter activity"/>
    <property type="evidence" value="ECO:0007669"/>
    <property type="project" value="TreeGrafter"/>
</dbReference>
<sequence length="574" mass="63814">MGYLKAYAHKYGIGFCIAVFFVILEAFCDLMQPMIMSKIVDTGVANKDLNYVIKMGIIMLIIAGFGAIFASIRNVMASNVSQKLGAELRSDLFKKIQGFSFENVDRFEGGTLVTRLTNDVTQVQNFINGLMRIFVKAPIVGIGSIIMATRLNLKLSVILFAIVPIAAILIYFNMKIGLPYFIKVQESLDSVNGVMREYLSGVRVVKAFNRFEYEIERFKDKNTLLTKSSTKAMKITSVFSPIIGLIVNVGIILVIWIGGIYVNKGSMHVGEIIAFTNYMTQILFSLMMVTNVFTMFVRARASTDRISEVFCEKNSMVNGKKIIDNSKDRGRVDFKHVYFSYNKDKEPILKDISFSCHPGETVGIIGSTGSGKSTLVNLIPRFYDVISGEIKINGVNIKELDIKSLREKIAIVPQKALLFSGSILDNMKWGSEKASIDEIKEALKVAEAFDFIDKLPEGYNEKIGQGGVNFSGGQKQRISIARALVKGAEILILDDATSAVDTDTEMKIRNSLKKYSKDLTCILIAHRITSVMSADKIIVIDNGEIKAIGSHSELLKNCEIYNDIFLSQIGKEMM</sequence>
<keyword evidence="3" id="KW-1003">Cell membrane</keyword>
<dbReference type="InterPro" id="IPR003593">
    <property type="entry name" value="AAA+_ATPase"/>
</dbReference>
<dbReference type="InterPro" id="IPR011527">
    <property type="entry name" value="ABC1_TM_dom"/>
</dbReference>
<dbReference type="KEGG" id="ceu:A7L45_17160"/>
<keyword evidence="4 9" id="KW-0812">Transmembrane</keyword>
<evidence type="ECO:0000256" key="8">
    <source>
        <dbReference type="ARBA" id="ARBA00023136"/>
    </source>
</evidence>
<evidence type="ECO:0000256" key="1">
    <source>
        <dbReference type="ARBA" id="ARBA00004651"/>
    </source>
</evidence>